<keyword evidence="2" id="KW-0456">Lyase</keyword>
<reference evidence="2" key="1">
    <citation type="submission" date="2021-04" db="EMBL/GenBank/DDBJ databases">
        <title>Complete genome sequence for Sulfitobacter sp. strain JK7-1.</title>
        <authorList>
            <person name="Park S.-J."/>
        </authorList>
    </citation>
    <scope>NUCLEOTIDE SEQUENCE</scope>
    <source>
        <strain evidence="2">JK7-1</strain>
    </source>
</reference>
<keyword evidence="1" id="KW-0732">Signal</keyword>
<feature type="signal peptide" evidence="1">
    <location>
        <begin position="1"/>
        <end position="21"/>
    </location>
</feature>
<name>A0A975JGY1_9RHOB</name>
<dbReference type="KEGG" id="sual:KDD17_04645"/>
<accession>A0A975JGY1</accession>
<dbReference type="AlphaFoldDB" id="A0A975JGY1"/>
<feature type="chain" id="PRO_5036687637" evidence="1">
    <location>
        <begin position="22"/>
        <end position="53"/>
    </location>
</feature>
<dbReference type="PROSITE" id="PS51257">
    <property type="entry name" value="PROKAR_LIPOPROTEIN"/>
    <property type="match status" value="1"/>
</dbReference>
<evidence type="ECO:0000313" key="2">
    <source>
        <dbReference type="EMBL" id="QUJ78102.1"/>
    </source>
</evidence>
<organism evidence="2 3">
    <name type="scientific">Sulfitobacter albidus</name>
    <dbReference type="NCBI Taxonomy" id="2829501"/>
    <lineage>
        <taxon>Bacteria</taxon>
        <taxon>Pseudomonadati</taxon>
        <taxon>Pseudomonadota</taxon>
        <taxon>Alphaproteobacteria</taxon>
        <taxon>Rhodobacterales</taxon>
        <taxon>Roseobacteraceae</taxon>
        <taxon>Sulfitobacter</taxon>
    </lineage>
</organism>
<dbReference type="EMBL" id="CP073581">
    <property type="protein sequence ID" value="QUJ78102.1"/>
    <property type="molecule type" value="Genomic_DNA"/>
</dbReference>
<evidence type="ECO:0000313" key="3">
    <source>
        <dbReference type="Proteomes" id="UP000683291"/>
    </source>
</evidence>
<dbReference type="Proteomes" id="UP000683291">
    <property type="component" value="Chromosome 1"/>
</dbReference>
<gene>
    <name evidence="2" type="ORF">KDD17_04645</name>
</gene>
<sequence>MKLKIALATTALMLAPSLALAMGCSGSHSTQAMSCAAGTVYDADSNSCVATTT</sequence>
<keyword evidence="3" id="KW-1185">Reference proteome</keyword>
<dbReference type="GO" id="GO:0016829">
    <property type="term" value="F:lyase activity"/>
    <property type="evidence" value="ECO:0007669"/>
    <property type="project" value="UniProtKB-KW"/>
</dbReference>
<proteinExistence type="predicted"/>
<protein>
    <submittedName>
        <fullName evidence="2">Adenylosuccinate lyase</fullName>
    </submittedName>
</protein>
<dbReference type="RefSeq" id="WP_212706294.1">
    <property type="nucleotide sequence ID" value="NZ_CP073581.1"/>
</dbReference>
<evidence type="ECO:0000256" key="1">
    <source>
        <dbReference type="SAM" id="SignalP"/>
    </source>
</evidence>